<feature type="region of interest" description="Disordered" evidence="1">
    <location>
        <begin position="1"/>
        <end position="26"/>
    </location>
</feature>
<organism evidence="3 4">
    <name type="scientific">Kineosporia mesophila</name>
    <dbReference type="NCBI Taxonomy" id="566012"/>
    <lineage>
        <taxon>Bacteria</taxon>
        <taxon>Bacillati</taxon>
        <taxon>Actinomycetota</taxon>
        <taxon>Actinomycetes</taxon>
        <taxon>Kineosporiales</taxon>
        <taxon>Kineosporiaceae</taxon>
        <taxon>Kineosporia</taxon>
    </lineage>
</organism>
<sequence>MKLVPWPRKNDRTSAGRTGRSPVEAPTQRRRFVREMVRVPLVVLDSHGIRLATGATIEVSEGGVRAHLNQHLHENTRVRVELHLARDRIVAIGGTVRRAPGDRRPIVVAFDHRHAHQDDLRALVFAAQRANAKR</sequence>
<name>A0ABP6Z7D3_9ACTN</name>
<feature type="domain" description="PilZ" evidence="2">
    <location>
        <begin position="28"/>
        <end position="125"/>
    </location>
</feature>
<dbReference type="RefSeq" id="WP_231489224.1">
    <property type="nucleotide sequence ID" value="NZ_BAAAZO010000002.1"/>
</dbReference>
<comment type="caution">
    <text evidence="3">The sequence shown here is derived from an EMBL/GenBank/DDBJ whole genome shotgun (WGS) entry which is preliminary data.</text>
</comment>
<keyword evidence="4" id="KW-1185">Reference proteome</keyword>
<dbReference type="Gene3D" id="2.40.10.220">
    <property type="entry name" value="predicted glycosyltransferase like domains"/>
    <property type="match status" value="1"/>
</dbReference>
<dbReference type="Pfam" id="PF07238">
    <property type="entry name" value="PilZ"/>
    <property type="match status" value="1"/>
</dbReference>
<evidence type="ECO:0000313" key="4">
    <source>
        <dbReference type="Proteomes" id="UP001501074"/>
    </source>
</evidence>
<accession>A0ABP6Z7D3</accession>
<dbReference type="InterPro" id="IPR009875">
    <property type="entry name" value="PilZ_domain"/>
</dbReference>
<proteinExistence type="predicted"/>
<reference evidence="4" key="1">
    <citation type="journal article" date="2019" name="Int. J. Syst. Evol. Microbiol.">
        <title>The Global Catalogue of Microorganisms (GCM) 10K type strain sequencing project: providing services to taxonomists for standard genome sequencing and annotation.</title>
        <authorList>
            <consortium name="The Broad Institute Genomics Platform"/>
            <consortium name="The Broad Institute Genome Sequencing Center for Infectious Disease"/>
            <person name="Wu L."/>
            <person name="Ma J."/>
        </authorList>
    </citation>
    <scope>NUCLEOTIDE SEQUENCE [LARGE SCALE GENOMIC DNA]</scope>
    <source>
        <strain evidence="4">JCM 16902</strain>
    </source>
</reference>
<evidence type="ECO:0000313" key="3">
    <source>
        <dbReference type="EMBL" id="GAA3598787.1"/>
    </source>
</evidence>
<protein>
    <recommendedName>
        <fullName evidence="2">PilZ domain-containing protein</fullName>
    </recommendedName>
</protein>
<evidence type="ECO:0000256" key="1">
    <source>
        <dbReference type="SAM" id="MobiDB-lite"/>
    </source>
</evidence>
<evidence type="ECO:0000259" key="2">
    <source>
        <dbReference type="Pfam" id="PF07238"/>
    </source>
</evidence>
<dbReference type="EMBL" id="BAAAZO010000002">
    <property type="protein sequence ID" value="GAA3598787.1"/>
    <property type="molecule type" value="Genomic_DNA"/>
</dbReference>
<dbReference type="Proteomes" id="UP001501074">
    <property type="component" value="Unassembled WGS sequence"/>
</dbReference>
<gene>
    <name evidence="3" type="ORF">GCM10022223_12710</name>
</gene>